<dbReference type="Pfam" id="PF12633">
    <property type="entry name" value="Adenyl_cycl_N"/>
    <property type="match status" value="1"/>
</dbReference>
<evidence type="ECO:0000313" key="3">
    <source>
        <dbReference type="Proteomes" id="UP000005596"/>
    </source>
</evidence>
<dbReference type="Proteomes" id="UP000005596">
    <property type="component" value="Unassembled WGS sequence"/>
</dbReference>
<proteinExistence type="predicted"/>
<dbReference type="InterPro" id="IPR000274">
    <property type="entry name" value="Adenylate_cyclase_1"/>
</dbReference>
<name>A4P0R1_HAEIF</name>
<gene>
    <name evidence="2" type="ORF">CGSHiR3021_03288</name>
</gene>
<organism evidence="2 3">
    <name type="scientific">Haemophilus influenzae 22.4-21</name>
    <dbReference type="NCBI Taxonomy" id="375063"/>
    <lineage>
        <taxon>Bacteria</taxon>
        <taxon>Pseudomonadati</taxon>
        <taxon>Pseudomonadota</taxon>
        <taxon>Gammaproteobacteria</taxon>
        <taxon>Pasteurellales</taxon>
        <taxon>Pasteurellaceae</taxon>
        <taxon>Haemophilus</taxon>
    </lineage>
</organism>
<evidence type="ECO:0000259" key="1">
    <source>
        <dbReference type="Pfam" id="PF12633"/>
    </source>
</evidence>
<dbReference type="InterPro" id="IPR024685">
    <property type="entry name" value="Adenylate_cyclase_1_N"/>
</dbReference>
<dbReference type="AlphaFoldDB" id="A4P0R1"/>
<dbReference type="BioCyc" id="HINF375063:G119K-2079-MONOMER"/>
<dbReference type="PANTHER" id="PTHR38760">
    <property type="entry name" value="ADENYLATE CYCLASE"/>
    <property type="match status" value="1"/>
</dbReference>
<reference evidence="2 3" key="1">
    <citation type="journal article" date="2007" name="Genome Biol.">
        <title>Characterization and modeling of the Haemophilus influenzae core and supragenomes based on the complete genomic sequences of Rd and 12 clinical nontypeable strains.</title>
        <authorList>
            <person name="Hogg J.S."/>
            <person name="Hu F.Z."/>
            <person name="Janto B."/>
            <person name="Boissy R."/>
            <person name="Hayes J."/>
            <person name="Keefe R."/>
            <person name="Post J.C."/>
            <person name="Ehrlich G.D."/>
        </authorList>
    </citation>
    <scope>NUCLEOTIDE SEQUENCE [LARGE SCALE GENOMIC DNA]</scope>
    <source>
        <strain evidence="2 3">22.4-21</strain>
    </source>
</reference>
<dbReference type="GO" id="GO:0006171">
    <property type="term" value="P:cAMP biosynthetic process"/>
    <property type="evidence" value="ECO:0007669"/>
    <property type="project" value="InterPro"/>
</dbReference>
<dbReference type="GO" id="GO:0004016">
    <property type="term" value="F:adenylate cyclase activity"/>
    <property type="evidence" value="ECO:0007669"/>
    <property type="project" value="InterPro"/>
</dbReference>
<accession>A4P0R1</accession>
<evidence type="ECO:0000313" key="2">
    <source>
        <dbReference type="EMBL" id="EDK13001.1"/>
    </source>
</evidence>
<sequence>MECNLAQAKQWVSALDQRRFERALQGSGDAFQHVLAVIPLLLHLNHPQLPGYVIHAPQVLQVSSHLIIKKNGSSMNTVFTMPIISLQHSKVRWIFTKFCHQF</sequence>
<dbReference type="EMBL" id="AAZJ01000017">
    <property type="protein sequence ID" value="EDK13001.1"/>
    <property type="molecule type" value="Genomic_DNA"/>
</dbReference>
<protein>
    <submittedName>
        <fullName evidence="2">Adenylate cyclase</fullName>
    </submittedName>
</protein>
<dbReference type="PANTHER" id="PTHR38760:SF1">
    <property type="entry name" value="ADENYLATE CYCLASE"/>
    <property type="match status" value="1"/>
</dbReference>
<feature type="domain" description="Adenylate cyclase class-I N-terminal" evidence="1">
    <location>
        <begin position="5"/>
        <end position="57"/>
    </location>
</feature>